<dbReference type="AlphaFoldDB" id="A0A9X2AFX0"/>
<organism evidence="1 2">
    <name type="scientific">Sulfoacidibacillus ferrooxidans</name>
    <dbReference type="NCBI Taxonomy" id="2005001"/>
    <lineage>
        <taxon>Bacteria</taxon>
        <taxon>Bacillati</taxon>
        <taxon>Bacillota</taxon>
        <taxon>Bacilli</taxon>
        <taxon>Bacillales</taxon>
        <taxon>Alicyclobacillaceae</taxon>
        <taxon>Sulfoacidibacillus</taxon>
    </lineage>
</organism>
<evidence type="ECO:0000313" key="1">
    <source>
        <dbReference type="EMBL" id="MCI0184902.1"/>
    </source>
</evidence>
<protein>
    <submittedName>
        <fullName evidence="1">Uncharacterized protein</fullName>
    </submittedName>
</protein>
<sequence length="168" mass="19529">MNPPTHRCALERGVSCRHQRSFLTHGSLRHRISTITAYVAFLFRRHFGSPLPYFLKTHGTTSCNRTTYNSMQNSYHRLFDFCDVSTTWSYNFTCIWNFSSCFLRSKRNLDLWYCSSPTASHSNHCSYPSSCSRRSKYRKGTSFNSMRTPLLAGWTMATAWHDRPGLIS</sequence>
<name>A0A9X2AFX0_9BACL</name>
<proteinExistence type="predicted"/>
<evidence type="ECO:0000313" key="2">
    <source>
        <dbReference type="Proteomes" id="UP001139263"/>
    </source>
</evidence>
<comment type="caution">
    <text evidence="1">The sequence shown here is derived from an EMBL/GenBank/DDBJ whole genome shotgun (WGS) entry which is preliminary data.</text>
</comment>
<keyword evidence="2" id="KW-1185">Reference proteome</keyword>
<accession>A0A9X2AFX0</accession>
<dbReference type="Proteomes" id="UP001139263">
    <property type="component" value="Unassembled WGS sequence"/>
</dbReference>
<reference evidence="1" key="1">
    <citation type="submission" date="2022-03" db="EMBL/GenBank/DDBJ databases">
        <title>Draft Genome Sequence of Firmicute Strain S0AB, a Heterotrophic Iron/Sulfur-Oxidizing Extreme Acidophile.</title>
        <authorList>
            <person name="Vergara E."/>
            <person name="Pakostova E."/>
            <person name="Johnson D.B."/>
            <person name="Holmes D.S."/>
        </authorList>
    </citation>
    <scope>NUCLEOTIDE SEQUENCE</scope>
    <source>
        <strain evidence="1">S0AB</strain>
    </source>
</reference>
<gene>
    <name evidence="1" type="ORF">MM817_03199</name>
</gene>
<dbReference type="EMBL" id="JALBUF010000035">
    <property type="protein sequence ID" value="MCI0184902.1"/>
    <property type="molecule type" value="Genomic_DNA"/>
</dbReference>